<gene>
    <name evidence="5" type="primary">LOC120253303</name>
</gene>
<dbReference type="Pfam" id="PF21864">
    <property type="entry name" value="MORF_dom"/>
    <property type="match status" value="1"/>
</dbReference>
<feature type="region of interest" description="Disordered" evidence="2">
    <location>
        <begin position="177"/>
        <end position="463"/>
    </location>
</feature>
<dbReference type="Gene3D" id="3.30.70.80">
    <property type="entry name" value="Peptidase S8 propeptide/proteinase inhibitor I9"/>
    <property type="match status" value="1"/>
</dbReference>
<dbReference type="PROSITE" id="PS51257">
    <property type="entry name" value="PROKAR_LIPOPROTEIN"/>
    <property type="match status" value="1"/>
</dbReference>
<name>A0AB40ASI0_DIOCR</name>
<dbReference type="AlphaFoldDB" id="A0AB40ASI0"/>
<proteinExistence type="predicted"/>
<keyword evidence="4" id="KW-1185">Reference proteome</keyword>
<feature type="compositionally biased region" description="Gly residues" evidence="2">
    <location>
        <begin position="450"/>
        <end position="463"/>
    </location>
</feature>
<evidence type="ECO:0000313" key="5">
    <source>
        <dbReference type="RefSeq" id="XP_039117584.1"/>
    </source>
</evidence>
<keyword evidence="1" id="KW-0809">Transit peptide</keyword>
<protein>
    <submittedName>
        <fullName evidence="5">Multiple organellar RNA editing factor 1, mitochondrial</fullName>
    </submittedName>
</protein>
<dbReference type="GO" id="GO:0005739">
    <property type="term" value="C:mitochondrion"/>
    <property type="evidence" value="ECO:0007669"/>
    <property type="project" value="TreeGrafter"/>
</dbReference>
<dbReference type="InterPro" id="IPR054059">
    <property type="entry name" value="MORF/ORRM1/DAG-like_MORF"/>
</dbReference>
<dbReference type="GO" id="GO:0080156">
    <property type="term" value="P:mitochondrial mRNA modification"/>
    <property type="evidence" value="ECO:0007669"/>
    <property type="project" value="TreeGrafter"/>
</dbReference>
<evidence type="ECO:0000259" key="3">
    <source>
        <dbReference type="Pfam" id="PF21864"/>
    </source>
</evidence>
<accession>A0AB40ASI0</accession>
<feature type="compositionally biased region" description="Basic and acidic residues" evidence="2">
    <location>
        <begin position="203"/>
        <end position="223"/>
    </location>
</feature>
<evidence type="ECO:0000256" key="2">
    <source>
        <dbReference type="SAM" id="MobiDB-lite"/>
    </source>
</evidence>
<reference evidence="5" key="1">
    <citation type="submission" date="2025-08" db="UniProtKB">
        <authorList>
            <consortium name="RefSeq"/>
        </authorList>
    </citation>
    <scope>IDENTIFICATION</scope>
</reference>
<dbReference type="PANTHER" id="PTHR31346">
    <property type="entry name" value="MULTIPLE ORGANELLAR RNA EDITING FACTOR 2, CHLOROPLASTIC-RELATED-RELATED"/>
    <property type="match status" value="1"/>
</dbReference>
<evidence type="ECO:0000256" key="1">
    <source>
        <dbReference type="ARBA" id="ARBA00022946"/>
    </source>
</evidence>
<dbReference type="Proteomes" id="UP001515500">
    <property type="component" value="Unplaced"/>
</dbReference>
<evidence type="ECO:0000313" key="4">
    <source>
        <dbReference type="Proteomes" id="UP001515500"/>
    </source>
</evidence>
<dbReference type="PANTHER" id="PTHR31346:SF5">
    <property type="entry name" value="MULTIPLE ORGANELLAR RNA EDITING FACTOR 1, MITOCHONDRIAL"/>
    <property type="match status" value="1"/>
</dbReference>
<dbReference type="GeneID" id="120253303"/>
<feature type="compositionally biased region" description="Gly residues" evidence="2">
    <location>
        <begin position="342"/>
        <end position="429"/>
    </location>
</feature>
<dbReference type="RefSeq" id="XP_039117584.1">
    <property type="nucleotide sequence ID" value="XM_039261650.1"/>
</dbReference>
<feature type="domain" description="MORF/ORRM1/DAG-like MORF" evidence="3">
    <location>
        <begin position="92"/>
        <end position="184"/>
    </location>
</feature>
<dbReference type="InterPro" id="IPR037045">
    <property type="entry name" value="S8pro/Inhibitor_I9_sf"/>
</dbReference>
<dbReference type="InterPro" id="IPR039206">
    <property type="entry name" value="MORF/ORRM1/DAG-like"/>
</dbReference>
<organism evidence="4 5">
    <name type="scientific">Dioscorea cayennensis subsp. rotundata</name>
    <name type="common">White Guinea yam</name>
    <name type="synonym">Dioscorea rotundata</name>
    <dbReference type="NCBI Taxonomy" id="55577"/>
    <lineage>
        <taxon>Eukaryota</taxon>
        <taxon>Viridiplantae</taxon>
        <taxon>Streptophyta</taxon>
        <taxon>Embryophyta</taxon>
        <taxon>Tracheophyta</taxon>
        <taxon>Spermatophyta</taxon>
        <taxon>Magnoliopsida</taxon>
        <taxon>Liliopsida</taxon>
        <taxon>Dioscoreales</taxon>
        <taxon>Dioscoreaceae</taxon>
        <taxon>Dioscorea</taxon>
    </lineage>
</organism>
<dbReference type="GO" id="GO:0016554">
    <property type="term" value="P:cytidine to uridine editing"/>
    <property type="evidence" value="ECO:0007669"/>
    <property type="project" value="InterPro"/>
</dbReference>
<feature type="compositionally biased region" description="Polar residues" evidence="2">
    <location>
        <begin position="286"/>
        <end position="300"/>
    </location>
</feature>
<sequence length="463" mass="49276">MALVLRLRRAIALSSSLIHHPPLTSSSSSLSSSCPPLLKPLLRSSLLGNPSSQPITQVRSFRSSIPVEIRRWEGGEEDKIKPDEILFEGCDYNHWLITMDFPKDPKPTPEEMVETYVQTAAKVIGSVEEAKKKMYACSTTTYQGFQVMVSEEESEKFKGLPGVVFVLPDSYIDPVNKEYGGDKYDNGVITPRPPPIQYGRQGRYGDRNRNYDRPRYDSPRDARPMPQGRQPYDRQGPMQGDGRNYAPQQNYGPPGDRRDFGPPGQARDFGDANQGMRRDPMPSYSRDPNQGGNFASQGQAGDQRYAGSPGVGDYGQRSGPGYSGDSRQGSGPGFSGDYRQGSGPGYSGGYQQGSGPGYGGGYQQGSGPGYGGGNQQGSGPGYGGGYQQGSSGPGYGGGYQQGSSGPGYSGGYQQGSSGPGNQQGSGPGYSGDFRQGSGGFGEEKREEAGYGYGQGSGSGHGQS</sequence>